<comment type="caution">
    <text evidence="1">The sequence shown here is derived from an EMBL/GenBank/DDBJ whole genome shotgun (WGS) entry which is preliminary data.</text>
</comment>
<proteinExistence type="predicted"/>
<accession>A0ABT0BSI9</accession>
<organism evidence="1 2">
    <name type="scientific">Novosphingobium beihaiensis</name>
    <dbReference type="NCBI Taxonomy" id="2930389"/>
    <lineage>
        <taxon>Bacteria</taxon>
        <taxon>Pseudomonadati</taxon>
        <taxon>Pseudomonadota</taxon>
        <taxon>Alphaproteobacteria</taxon>
        <taxon>Sphingomonadales</taxon>
        <taxon>Sphingomonadaceae</taxon>
        <taxon>Novosphingobium</taxon>
    </lineage>
</organism>
<name>A0ABT0BSI9_9SPHN</name>
<sequence>METTEITTEIAKVIRHYIVAAKDGPARYMFEREVAVGGRDPETIIKGWIDEVCTYGFPKPDQSQRVLRPTSDPLSDNLDIDLGIETGTITIVIQLPPDDTTKSKLSFVDDKFIELPSNFKGGRKFVVVDRNQDPSGKWLKLTIDLEVLRNSALAREIKAILKDDDGHVPVMAIPFTLNITDTGLGFSPWMLPVDPETLPHLTFTHGGVHPNASYNFYVSLA</sequence>
<evidence type="ECO:0000313" key="1">
    <source>
        <dbReference type="EMBL" id="MCJ2188037.1"/>
    </source>
</evidence>
<dbReference type="Proteomes" id="UP001202281">
    <property type="component" value="Unassembled WGS sequence"/>
</dbReference>
<reference evidence="1 2" key="1">
    <citation type="submission" date="2022-04" db="EMBL/GenBank/DDBJ databases">
        <title>Identification of a novel bacterium isolated from mangrove sediments.</title>
        <authorList>
            <person name="Pan X."/>
        </authorList>
    </citation>
    <scope>NUCLEOTIDE SEQUENCE [LARGE SCALE GENOMIC DNA]</scope>
    <source>
        <strain evidence="1 2">B2638</strain>
    </source>
</reference>
<dbReference type="EMBL" id="JALHLG010000023">
    <property type="protein sequence ID" value="MCJ2188037.1"/>
    <property type="molecule type" value="Genomic_DNA"/>
</dbReference>
<dbReference type="RefSeq" id="WP_243922297.1">
    <property type="nucleotide sequence ID" value="NZ_JALHLG010000023.1"/>
</dbReference>
<keyword evidence="2" id="KW-1185">Reference proteome</keyword>
<gene>
    <name evidence="1" type="ORF">MTR66_14575</name>
</gene>
<evidence type="ECO:0000313" key="2">
    <source>
        <dbReference type="Proteomes" id="UP001202281"/>
    </source>
</evidence>
<protein>
    <submittedName>
        <fullName evidence="1">Uncharacterized protein</fullName>
    </submittedName>
</protein>